<dbReference type="Proteomes" id="UP000240883">
    <property type="component" value="Unassembled WGS sequence"/>
</dbReference>
<name>A0A2T2NHT3_CORCC</name>
<reference evidence="1 2" key="1">
    <citation type="journal article" date="2018" name="Front. Microbiol.">
        <title>Genome-Wide Analysis of Corynespora cassiicola Leaf Fall Disease Putative Effectors.</title>
        <authorList>
            <person name="Lopez D."/>
            <person name="Ribeiro S."/>
            <person name="Label P."/>
            <person name="Fumanal B."/>
            <person name="Venisse J.S."/>
            <person name="Kohler A."/>
            <person name="de Oliveira R.R."/>
            <person name="Labutti K."/>
            <person name="Lipzen A."/>
            <person name="Lail K."/>
            <person name="Bauer D."/>
            <person name="Ohm R.A."/>
            <person name="Barry K.W."/>
            <person name="Spatafora J."/>
            <person name="Grigoriev I.V."/>
            <person name="Martin F.M."/>
            <person name="Pujade-Renaud V."/>
        </authorList>
    </citation>
    <scope>NUCLEOTIDE SEQUENCE [LARGE SCALE GENOMIC DNA]</scope>
    <source>
        <strain evidence="1 2">Philippines</strain>
    </source>
</reference>
<dbReference type="EMBL" id="KZ678138">
    <property type="protein sequence ID" value="PSN64598.1"/>
    <property type="molecule type" value="Genomic_DNA"/>
</dbReference>
<sequence>MQLVRKRSNQEQLAFLFFPSSLVGSRMYCYKPQTLSRLDHCPVKALYARSIHIDRLFLRHLPLRPPTHSIRTHPHNLRPHMAGFLRAGRTQTFIHRYMHACVCVCVCTLQTALPHRSLTTASWPRSSLSACLPTRCTCNAMHANEHGRTTGSAWRVVNGDSSVASERAAGRGG</sequence>
<keyword evidence="2" id="KW-1185">Reference proteome</keyword>
<dbReference type="AlphaFoldDB" id="A0A2T2NHT3"/>
<evidence type="ECO:0000313" key="2">
    <source>
        <dbReference type="Proteomes" id="UP000240883"/>
    </source>
</evidence>
<gene>
    <name evidence="1" type="ORF">BS50DRAFT_78087</name>
</gene>
<organism evidence="1 2">
    <name type="scientific">Corynespora cassiicola Philippines</name>
    <dbReference type="NCBI Taxonomy" id="1448308"/>
    <lineage>
        <taxon>Eukaryota</taxon>
        <taxon>Fungi</taxon>
        <taxon>Dikarya</taxon>
        <taxon>Ascomycota</taxon>
        <taxon>Pezizomycotina</taxon>
        <taxon>Dothideomycetes</taxon>
        <taxon>Pleosporomycetidae</taxon>
        <taxon>Pleosporales</taxon>
        <taxon>Corynesporascaceae</taxon>
        <taxon>Corynespora</taxon>
    </lineage>
</organism>
<evidence type="ECO:0000313" key="1">
    <source>
        <dbReference type="EMBL" id="PSN64598.1"/>
    </source>
</evidence>
<protein>
    <submittedName>
        <fullName evidence="1">Uncharacterized protein</fullName>
    </submittedName>
</protein>
<proteinExistence type="predicted"/>
<accession>A0A2T2NHT3</accession>